<dbReference type="Proteomes" id="UP000264702">
    <property type="component" value="Unassembled WGS sequence"/>
</dbReference>
<evidence type="ECO:0000313" key="3">
    <source>
        <dbReference type="Proteomes" id="UP000264702"/>
    </source>
</evidence>
<protein>
    <submittedName>
        <fullName evidence="2">Uncharacterized protein</fullName>
    </submittedName>
</protein>
<sequence>MFSLLLSSMLLFTQHTPAAPPALPSACTSVSSAPIPDISGLLHQVVDHQRQLDMTRENYTYREVQVTQELNRDGSTKKTETEDYDVFFVNTHQVERLVEKDGKALTPDEERKEQDRIAKSIAKAQSTPPGQSAEADTISVTRLLEIMKVDHPRRILLDCRSTIAFDFTGDPHAKAHGRIENLSKKLSGTLWIDEQDHQVRRIIARIDDNFRIGFGLMSVQKGSNFTFDQTLVKNELWLPTGADIHLVAHALGLIGYRANIHVTDGSYEKFHATASQQPGARTTQ</sequence>
<dbReference type="OrthoDB" id="115424at2"/>
<evidence type="ECO:0000313" key="2">
    <source>
        <dbReference type="EMBL" id="RFU16674.1"/>
    </source>
</evidence>
<dbReference type="RefSeq" id="WP_117298844.1">
    <property type="nucleotide sequence ID" value="NZ_QVQT02000003.1"/>
</dbReference>
<reference evidence="2 3" key="1">
    <citation type="submission" date="2018-08" db="EMBL/GenBank/DDBJ databases">
        <title>Acidipila sp. 4G-K13, an acidobacterium isolated from forest soil.</title>
        <authorList>
            <person name="Gao Z.-H."/>
            <person name="Qiu L.-H."/>
        </authorList>
    </citation>
    <scope>NUCLEOTIDE SEQUENCE [LARGE SCALE GENOMIC DNA]</scope>
    <source>
        <strain evidence="2 3">4G-K13</strain>
    </source>
</reference>
<dbReference type="AlphaFoldDB" id="A0A372IP69"/>
<keyword evidence="1" id="KW-0732">Signal</keyword>
<proteinExistence type="predicted"/>
<keyword evidence="3" id="KW-1185">Reference proteome</keyword>
<evidence type="ECO:0000256" key="1">
    <source>
        <dbReference type="SAM" id="SignalP"/>
    </source>
</evidence>
<accession>A0A372IP69</accession>
<comment type="caution">
    <text evidence="2">The sequence shown here is derived from an EMBL/GenBank/DDBJ whole genome shotgun (WGS) entry which is preliminary data.</text>
</comment>
<feature type="chain" id="PRO_5016723409" evidence="1">
    <location>
        <begin position="19"/>
        <end position="284"/>
    </location>
</feature>
<dbReference type="EMBL" id="QVQT01000003">
    <property type="protein sequence ID" value="RFU16674.1"/>
    <property type="molecule type" value="Genomic_DNA"/>
</dbReference>
<name>A0A372IP69_9BACT</name>
<gene>
    <name evidence="2" type="ORF">D0Y96_07890</name>
</gene>
<feature type="signal peptide" evidence="1">
    <location>
        <begin position="1"/>
        <end position="18"/>
    </location>
</feature>
<organism evidence="2 3">
    <name type="scientific">Paracidobacterium acidisoli</name>
    <dbReference type="NCBI Taxonomy" id="2303751"/>
    <lineage>
        <taxon>Bacteria</taxon>
        <taxon>Pseudomonadati</taxon>
        <taxon>Acidobacteriota</taxon>
        <taxon>Terriglobia</taxon>
        <taxon>Terriglobales</taxon>
        <taxon>Acidobacteriaceae</taxon>
        <taxon>Paracidobacterium</taxon>
    </lineage>
</organism>